<dbReference type="InterPro" id="IPR002035">
    <property type="entry name" value="VWF_A"/>
</dbReference>
<dbReference type="EMBL" id="PCXL01000009">
    <property type="protein sequence ID" value="PIR38601.1"/>
    <property type="molecule type" value="Genomic_DNA"/>
</dbReference>
<dbReference type="PANTHER" id="PTHR24020:SF20">
    <property type="entry name" value="PH DOMAIN-CONTAINING PROTEIN"/>
    <property type="match status" value="1"/>
</dbReference>
<proteinExistence type="predicted"/>
<protein>
    <recommendedName>
        <fullName evidence="3">VWFA domain-containing protein</fullName>
    </recommendedName>
</protein>
<dbReference type="CDD" id="cd00198">
    <property type="entry name" value="vWFA"/>
    <property type="match status" value="1"/>
</dbReference>
<dbReference type="Gene3D" id="3.40.50.410">
    <property type="entry name" value="von Willebrand factor, type A domain"/>
    <property type="match status" value="1"/>
</dbReference>
<dbReference type="Proteomes" id="UP000231333">
    <property type="component" value="Unassembled WGS sequence"/>
</dbReference>
<reference evidence="4 5" key="1">
    <citation type="submission" date="2017-09" db="EMBL/GenBank/DDBJ databases">
        <title>Depth-based differentiation of microbial function through sediment-hosted aquifers and enrichment of novel symbionts in the deep terrestrial subsurface.</title>
        <authorList>
            <person name="Probst A.J."/>
            <person name="Ladd B."/>
            <person name="Jarett J.K."/>
            <person name="Geller-Mcgrath D.E."/>
            <person name="Sieber C.M."/>
            <person name="Emerson J.B."/>
            <person name="Anantharaman K."/>
            <person name="Thomas B.C."/>
            <person name="Malmstrom R."/>
            <person name="Stieglmeier M."/>
            <person name="Klingl A."/>
            <person name="Woyke T."/>
            <person name="Ryan C.M."/>
            <person name="Banfield J.F."/>
        </authorList>
    </citation>
    <scope>NUCLEOTIDE SEQUENCE [LARGE SCALE GENOMIC DNA]</scope>
    <source>
        <strain evidence="4">CG10_big_fil_rev_8_21_14_0_10_42_12</strain>
    </source>
</reference>
<comment type="caution">
    <text evidence="4">The sequence shown here is derived from an EMBL/GenBank/DDBJ whole genome shotgun (WGS) entry which is preliminary data.</text>
</comment>
<feature type="domain" description="VWFA" evidence="3">
    <location>
        <begin position="281"/>
        <end position="459"/>
    </location>
</feature>
<dbReference type="SMART" id="SM00327">
    <property type="entry name" value="VWA"/>
    <property type="match status" value="1"/>
</dbReference>
<organism evidence="4 5">
    <name type="scientific">Candidatus Zambryskibacteria bacterium CG10_big_fil_rev_8_21_14_0_10_42_12</name>
    <dbReference type="NCBI Taxonomy" id="1975115"/>
    <lineage>
        <taxon>Bacteria</taxon>
        <taxon>Candidatus Zambryskiibacteriota</taxon>
    </lineage>
</organism>
<feature type="chain" id="PRO_5013917175" description="VWFA domain-containing protein" evidence="2">
    <location>
        <begin position="18"/>
        <end position="472"/>
    </location>
</feature>
<dbReference type="InterPro" id="IPR050525">
    <property type="entry name" value="ECM_Assembly_Org"/>
</dbReference>
<dbReference type="InterPro" id="IPR036465">
    <property type="entry name" value="vWFA_dom_sf"/>
</dbReference>
<evidence type="ECO:0000256" key="2">
    <source>
        <dbReference type="SAM" id="SignalP"/>
    </source>
</evidence>
<keyword evidence="2" id="KW-0732">Signal</keyword>
<name>A0A2H0QWF9_9BACT</name>
<dbReference type="Pfam" id="PF00092">
    <property type="entry name" value="VWA"/>
    <property type="match status" value="1"/>
</dbReference>
<sequence>MFKILLRLGVIGAIALAATSGTGAFFSDTESSTGNTFSAGAIDLKIDNESYYNGAFNDGTSWELKDLGEGDFFFNFIDLKPDDEGEDTISLHVDDNDAWACMNIEITENTDNGCNEPEAADGDTTCGDPGVGEGELQNEINFVWWADDGDNVLETDESEKTFIQSSLADIASTSVILADANGQGILNDGPLAGAQTYYIGKAWCFGTLTLTPIAQDRKGKTGDNGPLDRGTGISCDGSVLDNKTQTDSVMGNITFTAVQSRHNDEFTCTDGGGLGCIDKADVMLVLDRSGSVSNNLPTLKTAAKAFVSSLSPSADGVHIGVVSFANSGTLDLHLSDDQVAIDAAIDALVSGGTTNLAEGIDLADDELADGHVHDRDDLDAPDYIIIITDGEPNAGGGAAGAEAEADAAKAEGVEIFAVGVGINENNANFLRNDIVSPPPATHYFDAADFASLQQILIDLTMCPGDIVAPNDQ</sequence>
<dbReference type="SUPFAM" id="SSF53300">
    <property type="entry name" value="vWA-like"/>
    <property type="match status" value="1"/>
</dbReference>
<dbReference type="NCBIfam" id="TIGR04088">
    <property type="entry name" value="cognate_SipW"/>
    <property type="match status" value="1"/>
</dbReference>
<accession>A0A2H0QWF9</accession>
<evidence type="ECO:0000256" key="1">
    <source>
        <dbReference type="SAM" id="MobiDB-lite"/>
    </source>
</evidence>
<dbReference type="InterPro" id="IPR023833">
    <property type="entry name" value="Signal_pept_SipW-depend-type"/>
</dbReference>
<dbReference type="PANTHER" id="PTHR24020">
    <property type="entry name" value="COLLAGEN ALPHA"/>
    <property type="match status" value="1"/>
</dbReference>
<evidence type="ECO:0000313" key="5">
    <source>
        <dbReference type="Proteomes" id="UP000231333"/>
    </source>
</evidence>
<feature type="region of interest" description="Disordered" evidence="1">
    <location>
        <begin position="110"/>
        <end position="132"/>
    </location>
</feature>
<evidence type="ECO:0000313" key="4">
    <source>
        <dbReference type="EMBL" id="PIR38601.1"/>
    </source>
</evidence>
<feature type="signal peptide" evidence="2">
    <location>
        <begin position="1"/>
        <end position="17"/>
    </location>
</feature>
<dbReference type="PROSITE" id="PS50234">
    <property type="entry name" value="VWFA"/>
    <property type="match status" value="1"/>
</dbReference>
<evidence type="ECO:0000259" key="3">
    <source>
        <dbReference type="PROSITE" id="PS50234"/>
    </source>
</evidence>
<dbReference type="AlphaFoldDB" id="A0A2H0QWF9"/>
<gene>
    <name evidence="4" type="ORF">COV34_00800</name>
</gene>